<protein>
    <submittedName>
        <fullName evidence="1">Type II toxin-antitoxin system RelE/ParE family toxin</fullName>
    </submittedName>
</protein>
<gene>
    <name evidence="1" type="ORF">WKI47_18490</name>
</gene>
<proteinExistence type="predicted"/>
<comment type="caution">
    <text evidence="1">The sequence shown here is derived from an EMBL/GenBank/DDBJ whole genome shotgun (WGS) entry which is preliminary data.</text>
</comment>
<sequence length="98" mass="11292">MLPIAYLPPAARYFKKLVEKPLKILYLEAITAIRTDPFCGSPKSGDLKGIYGYDVFYKGTNYELAYRLEENEEGEIVVVVLAGTRENFYEELKRYLNT</sequence>
<dbReference type="Proteomes" id="UP001380953">
    <property type="component" value="Unassembled WGS sequence"/>
</dbReference>
<organism evidence="1 2">
    <name type="scientific">Saccharibacillus sacchari</name>
    <dbReference type="NCBI Taxonomy" id="456493"/>
    <lineage>
        <taxon>Bacteria</taxon>
        <taxon>Bacillati</taxon>
        <taxon>Bacillota</taxon>
        <taxon>Bacilli</taxon>
        <taxon>Bacillales</taxon>
        <taxon>Paenibacillaceae</taxon>
        <taxon>Saccharibacillus</taxon>
    </lineage>
</organism>
<evidence type="ECO:0000313" key="2">
    <source>
        <dbReference type="Proteomes" id="UP001380953"/>
    </source>
</evidence>
<keyword evidence="2" id="KW-1185">Reference proteome</keyword>
<reference evidence="1" key="1">
    <citation type="submission" date="2024-03" db="EMBL/GenBank/DDBJ databases">
        <title>Whole genome sequecning of epiphytes from Marcgravia umbellata leaves.</title>
        <authorList>
            <person name="Kumar G."/>
            <person name="Savka M.A."/>
        </authorList>
    </citation>
    <scope>NUCLEOTIDE SEQUENCE</scope>
    <source>
        <strain evidence="1">RIT_BL5</strain>
    </source>
</reference>
<dbReference type="EMBL" id="JBBKAR010000046">
    <property type="protein sequence ID" value="MEJ8305904.1"/>
    <property type="molecule type" value="Genomic_DNA"/>
</dbReference>
<evidence type="ECO:0000313" key="1">
    <source>
        <dbReference type="EMBL" id="MEJ8305904.1"/>
    </source>
</evidence>
<name>A0ACC6PHG7_9BACL</name>
<accession>A0ACC6PHG7</accession>